<organism evidence="8 9">
    <name type="scientific">Cyprinus carpio</name>
    <name type="common">Common carp</name>
    <dbReference type="NCBI Taxonomy" id="7962"/>
    <lineage>
        <taxon>Eukaryota</taxon>
        <taxon>Metazoa</taxon>
        <taxon>Chordata</taxon>
        <taxon>Craniata</taxon>
        <taxon>Vertebrata</taxon>
        <taxon>Euteleostomi</taxon>
        <taxon>Actinopterygii</taxon>
        <taxon>Neopterygii</taxon>
        <taxon>Teleostei</taxon>
        <taxon>Ostariophysi</taxon>
        <taxon>Cypriniformes</taxon>
        <taxon>Cyprinidae</taxon>
        <taxon>Cyprininae</taxon>
        <taxon>Cyprinus</taxon>
    </lineage>
</organism>
<dbReference type="Pfam" id="PF00566">
    <property type="entry name" value="RabGAP-TBC"/>
    <property type="match status" value="1"/>
</dbReference>
<evidence type="ECO:0000256" key="4">
    <source>
        <dbReference type="ARBA" id="ARBA00034124"/>
    </source>
</evidence>
<accession>A0A8C2F7T1</accession>
<proteinExistence type="inferred from homology"/>
<evidence type="ECO:0000256" key="3">
    <source>
        <dbReference type="ARBA" id="ARBA00022490"/>
    </source>
</evidence>
<dbReference type="SMART" id="SM00593">
    <property type="entry name" value="RUN"/>
    <property type="match status" value="1"/>
</dbReference>
<dbReference type="SUPFAM" id="SSF47923">
    <property type="entry name" value="Ypt/Rab-GAP domain of gyp1p"/>
    <property type="match status" value="2"/>
</dbReference>
<dbReference type="InterPro" id="IPR004012">
    <property type="entry name" value="Run_dom"/>
</dbReference>
<evidence type="ECO:0000259" key="6">
    <source>
        <dbReference type="PROSITE" id="PS50086"/>
    </source>
</evidence>
<comment type="subcellular location">
    <subcellularLocation>
        <location evidence="1">Cytoplasm</location>
    </subcellularLocation>
</comment>
<protein>
    <submittedName>
        <fullName evidence="8">Small G protein signaling modulator 1a</fullName>
    </submittedName>
</protein>
<comment type="similarity">
    <text evidence="4">Belongs to the RUTBC family.</text>
</comment>
<name>A0A8C2F7T1_CYPCA</name>
<dbReference type="Proteomes" id="UP000694701">
    <property type="component" value="Unplaced"/>
</dbReference>
<dbReference type="Pfam" id="PF12068">
    <property type="entry name" value="PH_RBD"/>
    <property type="match status" value="1"/>
</dbReference>
<dbReference type="Gene3D" id="1.10.472.80">
    <property type="entry name" value="Ypt/Rab-GAP domain of gyp1p, domain 3"/>
    <property type="match status" value="1"/>
</dbReference>
<reference evidence="8" key="1">
    <citation type="submission" date="2025-08" db="UniProtKB">
        <authorList>
            <consortium name="Ensembl"/>
        </authorList>
    </citation>
    <scope>IDENTIFICATION</scope>
</reference>
<dbReference type="FunFam" id="1.10.8.270:FF:000006">
    <property type="entry name" value="Small G protein signaling modulator 2"/>
    <property type="match status" value="1"/>
</dbReference>
<evidence type="ECO:0000256" key="2">
    <source>
        <dbReference type="ARBA" id="ARBA00022468"/>
    </source>
</evidence>
<dbReference type="PANTHER" id="PTHR22957">
    <property type="entry name" value="TBC1 DOMAIN FAMILY MEMBER GTPASE-ACTIVATING PROTEIN"/>
    <property type="match status" value="1"/>
</dbReference>
<dbReference type="Gene3D" id="1.10.8.270">
    <property type="entry name" value="putative rabgap domain of human tbc1 domain family member 14 like domains"/>
    <property type="match status" value="1"/>
</dbReference>
<dbReference type="CDD" id="cd15784">
    <property type="entry name" value="PH_RUTBC"/>
    <property type="match status" value="1"/>
</dbReference>
<dbReference type="SMART" id="SM00164">
    <property type="entry name" value="TBC"/>
    <property type="match status" value="1"/>
</dbReference>
<evidence type="ECO:0000256" key="5">
    <source>
        <dbReference type="SAM" id="MobiDB-lite"/>
    </source>
</evidence>
<dbReference type="Pfam" id="PF02759">
    <property type="entry name" value="RUN"/>
    <property type="match status" value="1"/>
</dbReference>
<dbReference type="Gene3D" id="1.20.58.900">
    <property type="match status" value="1"/>
</dbReference>
<dbReference type="InterPro" id="IPR021935">
    <property type="entry name" value="SGSM1/2_RBD"/>
</dbReference>
<dbReference type="FunFam" id="2.30.29.230:FF:000001">
    <property type="entry name" value="Small G protein signaling modulator 2"/>
    <property type="match status" value="1"/>
</dbReference>
<dbReference type="PROSITE" id="PS50826">
    <property type="entry name" value="RUN"/>
    <property type="match status" value="1"/>
</dbReference>
<dbReference type="Gene3D" id="2.30.29.230">
    <property type="match status" value="1"/>
</dbReference>
<evidence type="ECO:0000259" key="7">
    <source>
        <dbReference type="PROSITE" id="PS50826"/>
    </source>
</evidence>
<feature type="compositionally biased region" description="Polar residues" evidence="5">
    <location>
        <begin position="695"/>
        <end position="733"/>
    </location>
</feature>
<evidence type="ECO:0000313" key="9">
    <source>
        <dbReference type="Proteomes" id="UP000694701"/>
    </source>
</evidence>
<dbReference type="InterPro" id="IPR037213">
    <property type="entry name" value="Run_dom_sf"/>
</dbReference>
<sequence length="1006" mass="114640">MQSIRILYLVGSAQCKHETYLLSLCVTQVKQIMEEAVTRKFVHEDSSHIVSFCAAVEACVLHGLKRRAAGFLRSNKIAALFTKVGKSFPPAEELCRKAQELELVFEIVPPSGQIESNRKMSKVPNFSPQAVRHLWIHTALIEKVLDKIVLYLVENSSKFYEKEAILMDPVDGPILASLLVGPCALEYTKMKTADHFWTDPSADELVQRHRIHSGHCRQDSPTKRPALCIQKRHSSSSMDERPSPSPFARDYVESLHQNSRATLLFGKNNVLVQPRDDMEAIPGYLSLHQTADCMTLKWTPNQLMNGSMGDLDYERSVYWDYAMTIRLEEIVYLHCHQQVDCGGTVVLVSQDGIQRPPLRFPRGGHLLQFLSCLENGLLPHGQLDPPLWSQRGKGKVFPKLKKRCPQGSSDSVSDKEEEEATDYVFRIVFPNRQSEFGKRLNLCIEQTLEPVNVSDYGMAIIISGVNMWHPTPRKSSCSSCSQSSFFDGAPPNGCNHERAPLKLLCDNMKNQIISRAFYGWLAYCRHLSTVRTHLSGLVNHTIVEPDVPTDAYGGLTTEVWQKFLEDCSTYEEKELLRLVYFGGVDPSLRKEVWPFLLGHYQFGMSEAERKEVDEQMRACYEQTMSEWLGCEAIVKQREKEQHAVAIAKCSSGASIDSTTQRIMHRDSTISNEVFESVEEVDQIESEPKSEDKQVSKISNGTPQNGTSSPDSGHPSSRNFSVTSGQSDSLSTEDSGIHDPSLKAQLQLAVSKERFESSSGEEGKLTEEGETKSVEKLGVREYSKIELLDMYTLNLHRIDKDVQRCDRNYWYFTPANLEKLRNIMCSYIWQHLEIGYVQGMCDLLAPLLVILDDEAMAFSCFTELMKRMNQNFPHGGAMDTHFANMRSLIQILDSELFELMHQNGDYTHFYFCYRWFLLDFKRELVYDDVFAVWEVIWAAKCVSSSHFVLFIALALVEIYRDIILENNMDFTDIIKFFNEMAEHHNIKQILTLARDLVCKVQTLIENK</sequence>
<feature type="compositionally biased region" description="Basic and acidic residues" evidence="5">
    <location>
        <begin position="685"/>
        <end position="694"/>
    </location>
</feature>
<dbReference type="PANTHER" id="PTHR22957:SF187">
    <property type="entry name" value="SMALL G PROTEIN SIGNALING MODULATOR 1"/>
    <property type="match status" value="1"/>
</dbReference>
<feature type="region of interest" description="Disordered" evidence="5">
    <location>
        <begin position="676"/>
        <end position="737"/>
    </location>
</feature>
<dbReference type="GO" id="GO:0005096">
    <property type="term" value="F:GTPase activator activity"/>
    <property type="evidence" value="ECO:0007669"/>
    <property type="project" value="UniProtKB-KW"/>
</dbReference>
<dbReference type="InterPro" id="IPR035969">
    <property type="entry name" value="Rab-GAP_TBC_sf"/>
</dbReference>
<dbReference type="InterPro" id="IPR037745">
    <property type="entry name" value="SGSM1/2"/>
</dbReference>
<dbReference type="AlphaFoldDB" id="A0A8C2F7T1"/>
<feature type="domain" description="RUN" evidence="7">
    <location>
        <begin position="43"/>
        <end position="195"/>
    </location>
</feature>
<dbReference type="FunFam" id="1.20.58.900:FF:000002">
    <property type="entry name" value="small G protein signaling modulator 1"/>
    <property type="match status" value="1"/>
</dbReference>
<dbReference type="GO" id="GO:0031410">
    <property type="term" value="C:cytoplasmic vesicle"/>
    <property type="evidence" value="ECO:0007669"/>
    <property type="project" value="UniProtKB-ARBA"/>
</dbReference>
<dbReference type="FunFam" id="1.10.472.80:FF:000004">
    <property type="entry name" value="Small G protein signaling modulator 1"/>
    <property type="match status" value="1"/>
</dbReference>
<keyword evidence="3" id="KW-0963">Cytoplasm</keyword>
<feature type="domain" description="Rab-GAP TBC" evidence="6">
    <location>
        <begin position="583"/>
        <end position="939"/>
    </location>
</feature>
<dbReference type="Ensembl" id="ENSCCRT00020056459.1">
    <property type="protein sequence ID" value="ENSCCRP00020051837.1"/>
    <property type="gene ID" value="ENSCCRG00020018492.1"/>
</dbReference>
<dbReference type="SUPFAM" id="SSF140741">
    <property type="entry name" value="RUN domain-like"/>
    <property type="match status" value="1"/>
</dbReference>
<dbReference type="PROSITE" id="PS50086">
    <property type="entry name" value="TBC_RABGAP"/>
    <property type="match status" value="1"/>
</dbReference>
<dbReference type="InterPro" id="IPR000195">
    <property type="entry name" value="Rab-GAP-TBC_dom"/>
</dbReference>
<evidence type="ECO:0000313" key="8">
    <source>
        <dbReference type="Ensembl" id="ENSCCRP00020051837.1"/>
    </source>
</evidence>
<keyword evidence="2" id="KW-0343">GTPase activation</keyword>
<evidence type="ECO:0000256" key="1">
    <source>
        <dbReference type="ARBA" id="ARBA00004496"/>
    </source>
</evidence>